<evidence type="ECO:0000313" key="3">
    <source>
        <dbReference type="EMBL" id="SDG07551.1"/>
    </source>
</evidence>
<dbReference type="STRING" id="660518.SAMN05216218_114117"/>
<gene>
    <name evidence="3" type="ORF">SAMN05216218_114117</name>
</gene>
<accession>A0A1G7R9S4</accession>
<feature type="region of interest" description="Disordered" evidence="1">
    <location>
        <begin position="196"/>
        <end position="215"/>
    </location>
</feature>
<feature type="transmembrane region" description="Helical" evidence="2">
    <location>
        <begin position="83"/>
        <end position="108"/>
    </location>
</feature>
<evidence type="ECO:0000256" key="1">
    <source>
        <dbReference type="SAM" id="MobiDB-lite"/>
    </source>
</evidence>
<keyword evidence="2" id="KW-0472">Membrane</keyword>
<dbReference type="EMBL" id="FNBK01000014">
    <property type="protein sequence ID" value="SDG07551.1"/>
    <property type="molecule type" value="Genomic_DNA"/>
</dbReference>
<evidence type="ECO:0000256" key="2">
    <source>
        <dbReference type="SAM" id="Phobius"/>
    </source>
</evidence>
<keyword evidence="2" id="KW-0812">Transmembrane</keyword>
<protein>
    <submittedName>
        <fullName evidence="3">Uncharacterized protein</fullName>
    </submittedName>
</protein>
<feature type="transmembrane region" description="Helical" evidence="2">
    <location>
        <begin position="128"/>
        <end position="152"/>
    </location>
</feature>
<keyword evidence="4" id="KW-1185">Reference proteome</keyword>
<name>A0A1G7R9S4_9EURY</name>
<dbReference type="AlphaFoldDB" id="A0A1G7R9S4"/>
<evidence type="ECO:0000313" key="4">
    <source>
        <dbReference type="Proteomes" id="UP000199076"/>
    </source>
</evidence>
<organism evidence="3 4">
    <name type="scientific">Halorientalis regularis</name>
    <dbReference type="NCBI Taxonomy" id="660518"/>
    <lineage>
        <taxon>Archaea</taxon>
        <taxon>Methanobacteriati</taxon>
        <taxon>Methanobacteriota</taxon>
        <taxon>Stenosarchaea group</taxon>
        <taxon>Halobacteria</taxon>
        <taxon>Halobacteriales</taxon>
        <taxon>Haloarculaceae</taxon>
        <taxon>Halorientalis</taxon>
    </lineage>
</organism>
<feature type="compositionally biased region" description="Low complexity" evidence="1">
    <location>
        <begin position="196"/>
        <end position="205"/>
    </location>
</feature>
<sequence length="215" mass="23829">MTSSLSLFAMWSLVTVAGDATQDYAKALLSLDPITFIRGEYLAAHGVGYSILALYYLFKALWRSGLAAMRGHGESGSRAIAKLLSNSILSIIALITNFVILVGPAYLLWELLITADPVVLPHNLVYGFRTLVNMIINIISFLLIILVIWFFVEEFTSGKNQVFELEDFHQNHITKQTDTQGHKYVKIFGGSMSSSAMSAASRSSSNVSKRRFPRD</sequence>
<feature type="transmembrane region" description="Helical" evidence="2">
    <location>
        <begin position="42"/>
        <end position="62"/>
    </location>
</feature>
<dbReference type="Proteomes" id="UP000199076">
    <property type="component" value="Unassembled WGS sequence"/>
</dbReference>
<proteinExistence type="predicted"/>
<keyword evidence="2" id="KW-1133">Transmembrane helix</keyword>
<reference evidence="4" key="1">
    <citation type="submission" date="2016-10" db="EMBL/GenBank/DDBJ databases">
        <authorList>
            <person name="Varghese N."/>
            <person name="Submissions S."/>
        </authorList>
    </citation>
    <scope>NUCLEOTIDE SEQUENCE [LARGE SCALE GENOMIC DNA]</scope>
    <source>
        <strain evidence="4">IBRC-M 10760</strain>
    </source>
</reference>